<name>A0A554VP30_9FLAO</name>
<evidence type="ECO:0000313" key="1">
    <source>
        <dbReference type="EMBL" id="TSE10160.1"/>
    </source>
</evidence>
<protein>
    <submittedName>
        <fullName evidence="1">Uncharacterized protein</fullName>
    </submittedName>
</protein>
<keyword evidence="2" id="KW-1185">Reference proteome</keyword>
<accession>A0A554VP30</accession>
<proteinExistence type="predicted"/>
<reference evidence="1 2" key="1">
    <citation type="submission" date="2019-07" db="EMBL/GenBank/DDBJ databases">
        <title>The draft genome sequence of Aquimarina algiphila M91.</title>
        <authorList>
            <person name="Meng X."/>
        </authorList>
    </citation>
    <scope>NUCLEOTIDE SEQUENCE [LARGE SCALE GENOMIC DNA]</scope>
    <source>
        <strain evidence="1 2">M91</strain>
    </source>
</reference>
<comment type="caution">
    <text evidence="1">The sequence shown here is derived from an EMBL/GenBank/DDBJ whole genome shotgun (WGS) entry which is preliminary data.</text>
</comment>
<evidence type="ECO:0000313" key="2">
    <source>
        <dbReference type="Proteomes" id="UP000318833"/>
    </source>
</evidence>
<dbReference type="EMBL" id="VLNR01000008">
    <property type="protein sequence ID" value="TSE10160.1"/>
    <property type="molecule type" value="Genomic_DNA"/>
</dbReference>
<gene>
    <name evidence="1" type="ORF">FOF46_05310</name>
</gene>
<dbReference type="AlphaFoldDB" id="A0A554VP30"/>
<sequence length="69" mass="8211">MASKDNLNHLSREELLKKLKREFEESETLQWFIEVEIKRLTTKGSSYEELKKLAKLSEEQISKSNKKNK</sequence>
<organism evidence="1 2">
    <name type="scientific">Aquimarina algiphila</name>
    <dbReference type="NCBI Taxonomy" id="2047982"/>
    <lineage>
        <taxon>Bacteria</taxon>
        <taxon>Pseudomonadati</taxon>
        <taxon>Bacteroidota</taxon>
        <taxon>Flavobacteriia</taxon>
        <taxon>Flavobacteriales</taxon>
        <taxon>Flavobacteriaceae</taxon>
        <taxon>Aquimarina</taxon>
    </lineage>
</organism>
<dbReference type="Proteomes" id="UP000318833">
    <property type="component" value="Unassembled WGS sequence"/>
</dbReference>
<dbReference type="RefSeq" id="WP_143915726.1">
    <property type="nucleotide sequence ID" value="NZ_CANMIK010000008.1"/>
</dbReference>